<dbReference type="OrthoDB" id="409848at2759"/>
<dbReference type="PANTHER" id="PTHR38360:SF1">
    <property type="entry name" value="F12P19.7"/>
    <property type="match status" value="1"/>
</dbReference>
<feature type="signal peptide" evidence="1">
    <location>
        <begin position="1"/>
        <end position="18"/>
    </location>
</feature>
<evidence type="ECO:0000256" key="1">
    <source>
        <dbReference type="SAM" id="SignalP"/>
    </source>
</evidence>
<evidence type="ECO:0000313" key="2">
    <source>
        <dbReference type="EMBL" id="EIE91241.1"/>
    </source>
</evidence>
<gene>
    <name evidence="2" type="ORF">RO3G_15952</name>
</gene>
<reference evidence="2 3" key="1">
    <citation type="journal article" date="2009" name="PLoS Genet.">
        <title>Genomic analysis of the basal lineage fungus Rhizopus oryzae reveals a whole-genome duplication.</title>
        <authorList>
            <person name="Ma L.-J."/>
            <person name="Ibrahim A.S."/>
            <person name="Skory C."/>
            <person name="Grabherr M.G."/>
            <person name="Burger G."/>
            <person name="Butler M."/>
            <person name="Elias M."/>
            <person name="Idnurm A."/>
            <person name="Lang B.F."/>
            <person name="Sone T."/>
            <person name="Abe A."/>
            <person name="Calvo S.E."/>
            <person name="Corrochano L.M."/>
            <person name="Engels R."/>
            <person name="Fu J."/>
            <person name="Hansberg W."/>
            <person name="Kim J.-M."/>
            <person name="Kodira C.D."/>
            <person name="Koehrsen M.J."/>
            <person name="Liu B."/>
            <person name="Miranda-Saavedra D."/>
            <person name="O'Leary S."/>
            <person name="Ortiz-Castellanos L."/>
            <person name="Poulter R."/>
            <person name="Rodriguez-Romero J."/>
            <person name="Ruiz-Herrera J."/>
            <person name="Shen Y.-Q."/>
            <person name="Zeng Q."/>
            <person name="Galagan J."/>
            <person name="Birren B.W."/>
            <person name="Cuomo C.A."/>
            <person name="Wickes B.L."/>
        </authorList>
    </citation>
    <scope>NUCLEOTIDE SEQUENCE [LARGE SCALE GENOMIC DNA]</scope>
    <source>
        <strain evidence="3">RA 99-880 / ATCC MYA-4621 / FGSC 9543 / NRRL 43880</strain>
    </source>
</reference>
<dbReference type="GeneID" id="93622917"/>
<dbReference type="STRING" id="246409.I1CS11"/>
<protein>
    <submittedName>
        <fullName evidence="2">Uncharacterized protein</fullName>
    </submittedName>
</protein>
<sequence>MNKLLALLLFCFISIVLGQGYDTQRIILDSSNGFSVEYFNNYKIVNNLLNNERYKLVCCGLSVDNQTGFNGVFNTPANNIAVDKALEALPFFELLNVTNQVQSAGPIDNVTSPCYANLTDSPKNTTNLITFTTQSTLPQHVGVSADHYSLSPLQVLKILLGQVMMEINGRMKLISVNHQTTVISNLTEFQNVLSSVDFVIDETPQGVFKDFSFAGWLAAANLSPSATFNFINNKNVYRTDGLVNVKGYSDYPIRSPARADLAISDIIHMVYNTYEPSYNMTWLRAFAQSARPVYVSNATYPSCTNPYERLLINPCSIAPFDPKNNNTITGPSDSKNSYVQHGLSTGGKTFCI</sequence>
<feature type="chain" id="PRO_5003638205" evidence="1">
    <location>
        <begin position="19"/>
        <end position="352"/>
    </location>
</feature>
<dbReference type="AlphaFoldDB" id="I1CS11"/>
<dbReference type="OMA" id="IMAQENY"/>
<evidence type="ECO:0000313" key="3">
    <source>
        <dbReference type="Proteomes" id="UP000009138"/>
    </source>
</evidence>
<proteinExistence type="predicted"/>
<dbReference type="VEuPathDB" id="FungiDB:RO3G_15952"/>
<dbReference type="EMBL" id="CH476749">
    <property type="protein sequence ID" value="EIE91241.1"/>
    <property type="molecule type" value="Genomic_DNA"/>
</dbReference>
<dbReference type="Proteomes" id="UP000009138">
    <property type="component" value="Unassembled WGS sequence"/>
</dbReference>
<dbReference type="eggNOG" id="ENOG502RAHF">
    <property type="taxonomic scope" value="Eukaryota"/>
</dbReference>
<organism evidence="2 3">
    <name type="scientific">Rhizopus delemar (strain RA 99-880 / ATCC MYA-4621 / FGSC 9543 / NRRL 43880)</name>
    <name type="common">Mucormycosis agent</name>
    <name type="synonym">Rhizopus arrhizus var. delemar</name>
    <dbReference type="NCBI Taxonomy" id="246409"/>
    <lineage>
        <taxon>Eukaryota</taxon>
        <taxon>Fungi</taxon>
        <taxon>Fungi incertae sedis</taxon>
        <taxon>Mucoromycota</taxon>
        <taxon>Mucoromycotina</taxon>
        <taxon>Mucoromycetes</taxon>
        <taxon>Mucorales</taxon>
        <taxon>Mucorineae</taxon>
        <taxon>Rhizopodaceae</taxon>
        <taxon>Rhizopus</taxon>
    </lineage>
</organism>
<dbReference type="RefSeq" id="XP_067526637.1">
    <property type="nucleotide sequence ID" value="XM_067670536.1"/>
</dbReference>
<keyword evidence="3" id="KW-1185">Reference proteome</keyword>
<dbReference type="InParanoid" id="I1CS11"/>
<keyword evidence="1" id="KW-0732">Signal</keyword>
<accession>I1CS11</accession>
<name>I1CS11_RHIO9</name>
<dbReference type="PANTHER" id="PTHR38360">
    <property type="entry name" value="OS03G0120000 PROTEIN"/>
    <property type="match status" value="1"/>
</dbReference>